<dbReference type="Pfam" id="PF05131">
    <property type="entry name" value="Pep3_Vps18"/>
    <property type="match status" value="1"/>
</dbReference>
<reference evidence="8 9" key="1">
    <citation type="journal article" date="2012" name="Genome Biol.">
        <title>The genome of the polar eukaryotic microalga coccomyxa subellipsoidea reveals traits of cold adaptation.</title>
        <authorList>
            <person name="Blanc G."/>
            <person name="Agarkova I."/>
            <person name="Grimwood J."/>
            <person name="Kuo A."/>
            <person name="Brueggeman A."/>
            <person name="Dunigan D."/>
            <person name="Gurnon J."/>
            <person name="Ladunga I."/>
            <person name="Lindquist E."/>
            <person name="Lucas S."/>
            <person name="Pangilinan J."/>
            <person name="Proschold T."/>
            <person name="Salamov A."/>
            <person name="Schmutz J."/>
            <person name="Weeks D."/>
            <person name="Yamada T."/>
            <person name="Claverie J.M."/>
            <person name="Grigoriev I."/>
            <person name="Van Etten J."/>
            <person name="Lomsadze A."/>
            <person name="Borodovsky M."/>
        </authorList>
    </citation>
    <scope>NUCLEOTIDE SEQUENCE [LARGE SCALE GENOMIC DNA]</scope>
    <source>
        <strain evidence="8 9">C-169</strain>
    </source>
</reference>
<dbReference type="InterPro" id="IPR000547">
    <property type="entry name" value="Clathrin_H-chain/VPS_repeat"/>
</dbReference>
<evidence type="ECO:0000256" key="2">
    <source>
        <dbReference type="ARBA" id="ARBA00022771"/>
    </source>
</evidence>
<dbReference type="InterPro" id="IPR007810">
    <property type="entry name" value="Pep3/Vps18_beta-prop"/>
</dbReference>
<dbReference type="GO" id="GO:0008270">
    <property type="term" value="F:zinc ion binding"/>
    <property type="evidence" value="ECO:0007669"/>
    <property type="project" value="UniProtKB-KW"/>
</dbReference>
<dbReference type="RefSeq" id="XP_005649290.1">
    <property type="nucleotide sequence ID" value="XM_005649233.1"/>
</dbReference>
<dbReference type="PANTHER" id="PTHR23323:SF26">
    <property type="entry name" value="VACUOLAR PROTEIN SORTING-ASSOCIATED PROTEIN 18 HOMOLOG"/>
    <property type="match status" value="1"/>
</dbReference>
<proteinExistence type="predicted"/>
<keyword evidence="9" id="KW-1185">Reference proteome</keyword>
<keyword evidence="5" id="KW-0175">Coiled coil</keyword>
<evidence type="ECO:0000256" key="5">
    <source>
        <dbReference type="SAM" id="Coils"/>
    </source>
</evidence>
<dbReference type="Proteomes" id="UP000007264">
    <property type="component" value="Unassembled WGS sequence"/>
</dbReference>
<dbReference type="PANTHER" id="PTHR23323">
    <property type="entry name" value="VACUOLAR PROTEIN SORTING-ASSOCIATED PROTEIN"/>
    <property type="match status" value="1"/>
</dbReference>
<feature type="repeat" description="CHCR" evidence="4">
    <location>
        <begin position="532"/>
        <end position="692"/>
    </location>
</feature>
<dbReference type="KEGG" id="csl:COCSUDRAFT_62165"/>
<evidence type="ECO:0000256" key="1">
    <source>
        <dbReference type="ARBA" id="ARBA00022723"/>
    </source>
</evidence>
<dbReference type="GO" id="GO:0030897">
    <property type="term" value="C:HOPS complex"/>
    <property type="evidence" value="ECO:0007669"/>
    <property type="project" value="TreeGrafter"/>
</dbReference>
<protein>
    <recommendedName>
        <fullName evidence="7">Pep3/Vps18 beta-propeller domain-containing protein</fullName>
    </recommendedName>
</protein>
<dbReference type="GO" id="GO:0005768">
    <property type="term" value="C:endosome"/>
    <property type="evidence" value="ECO:0007669"/>
    <property type="project" value="TreeGrafter"/>
</dbReference>
<dbReference type="GO" id="GO:0048284">
    <property type="term" value="P:organelle fusion"/>
    <property type="evidence" value="ECO:0007669"/>
    <property type="project" value="TreeGrafter"/>
</dbReference>
<keyword evidence="3" id="KW-0862">Zinc</keyword>
<feature type="region of interest" description="Disordered" evidence="6">
    <location>
        <begin position="912"/>
        <end position="932"/>
    </location>
</feature>
<dbReference type="GeneID" id="17042747"/>
<evidence type="ECO:0000313" key="8">
    <source>
        <dbReference type="EMBL" id="EIE24746.1"/>
    </source>
</evidence>
<keyword evidence="2" id="KW-0863">Zinc-finger</keyword>
<dbReference type="EMBL" id="AGSI01000005">
    <property type="protein sequence ID" value="EIE24746.1"/>
    <property type="molecule type" value="Genomic_DNA"/>
</dbReference>
<feature type="domain" description="Pep3/Vps18 beta-propeller" evidence="7">
    <location>
        <begin position="3"/>
        <end position="307"/>
    </location>
</feature>
<dbReference type="GO" id="GO:0006886">
    <property type="term" value="P:intracellular protein transport"/>
    <property type="evidence" value="ECO:0007669"/>
    <property type="project" value="UniProtKB-UniRule"/>
</dbReference>
<evidence type="ECO:0000256" key="4">
    <source>
        <dbReference type="PROSITE-ProRule" id="PRU01006"/>
    </source>
</evidence>
<dbReference type="eggNOG" id="KOG2034">
    <property type="taxonomic scope" value="Eukaryota"/>
</dbReference>
<evidence type="ECO:0000256" key="3">
    <source>
        <dbReference type="ARBA" id="ARBA00022833"/>
    </source>
</evidence>
<dbReference type="OrthoDB" id="1845386at2759"/>
<name>I0Z277_COCSC</name>
<evidence type="ECO:0000313" key="9">
    <source>
        <dbReference type="Proteomes" id="UP000007264"/>
    </source>
</evidence>
<feature type="coiled-coil region" evidence="5">
    <location>
        <begin position="739"/>
        <end position="773"/>
    </location>
</feature>
<dbReference type="GO" id="GO:0007032">
    <property type="term" value="P:endosome organization"/>
    <property type="evidence" value="ECO:0007669"/>
    <property type="project" value="TreeGrafter"/>
</dbReference>
<keyword evidence="1" id="KW-0479">Metal-binding</keyword>
<dbReference type="STRING" id="574566.I0Z277"/>
<organism evidence="8 9">
    <name type="scientific">Coccomyxa subellipsoidea (strain C-169)</name>
    <name type="common">Green microalga</name>
    <dbReference type="NCBI Taxonomy" id="574566"/>
    <lineage>
        <taxon>Eukaryota</taxon>
        <taxon>Viridiplantae</taxon>
        <taxon>Chlorophyta</taxon>
        <taxon>core chlorophytes</taxon>
        <taxon>Trebouxiophyceae</taxon>
        <taxon>Trebouxiophyceae incertae sedis</taxon>
        <taxon>Coccomyxaceae</taxon>
        <taxon>Coccomyxa</taxon>
        <taxon>Coccomyxa subellipsoidea</taxon>
    </lineage>
</organism>
<evidence type="ECO:0000256" key="6">
    <source>
        <dbReference type="SAM" id="MobiDB-lite"/>
    </source>
</evidence>
<sequence>MELSRVPDARVTGLWMEPTATHALVTVTVGSALGSTTEMHYVHAKWKKPRVLSKLKQKGLSITAAAWNHAKLSEASSGPVILGTDKGKLLEIPLEEKDKKDGPVKELYNFEDMPEPIRGLEQRELPENRMLVLVATPTRLYVFVGGPTLEALFVSYPDSAGDLRNFLHCPGEPSGSGLLQTWAPLGTRRAAVFSWLAPTGVQHGRLLLDLELRPPSDLEYLALDPGIALDSIKPGEILSMAMTQFHVLLLTARSLHVVSRISGHVVQEMLISSSIPTITPGGFLRLVRDVEAASLFLMAGEGLYEVAMDNEERDLWHSFLDRGDFSLAARYASTQAERDVVARAEADVAFQGGRHVQAARLWGRIRAAEPSFEEIALRFVGVGATEALQAFLMARLQVLGPDDKAQATMVASWVVELYLDQINRALLEETAEASTSGEALSEALRGFLRDHVDVLDVNVTIGLLASYGRLDDLMHYATYRQDNETLLEYLLQRGEASKALAVLRRPGVSQELVYKFAPALVAALPAEAIDAWMAASPALDPRRLLPALMRAGQASDLCSSQADALRYVEFCLSQLHSTDATVHNLAVTLFSKDADERRLLEYLQTAKDSFGKPYYDAQFALRVARQNGRLNACVQLLCELQLHEDAVALALTFDRSIASAVATRAEDDEALQRKLWLAIARHLIDVASENSSSDPRQRVAAVVEVLEEAEGRIRIEDVLPLFPDFVTIDAFKAAICASLEDYNSQIEQLKFEMTDATRMADALRRDMTALEGQSGTLDIAELCARCGRAIGAQPVASTCPHGGAVPQFYLFPTGNAFHGACLASEVMELASPQQASRIQSLILRLSQISPEKSELTNGKGEQEKDELSQTLESMIAIEDPYNGEMVGPCRAELGGSLDRWYRVLEAPSRAGKWPPALGGEASAPGVKEAPPGPCWAELDRSLDQWKHVTQSPIPRWQRLEVGEAQSFW</sequence>
<gene>
    <name evidence="8" type="ORF">COCSUDRAFT_62165</name>
</gene>
<comment type="caution">
    <text evidence="8">The sequence shown here is derived from an EMBL/GenBank/DDBJ whole genome shotgun (WGS) entry which is preliminary data.</text>
</comment>
<evidence type="ECO:0000259" key="7">
    <source>
        <dbReference type="Pfam" id="PF05131"/>
    </source>
</evidence>
<dbReference type="AlphaFoldDB" id="I0Z277"/>
<dbReference type="GO" id="GO:0030674">
    <property type="term" value="F:protein-macromolecule adaptor activity"/>
    <property type="evidence" value="ECO:0007669"/>
    <property type="project" value="TreeGrafter"/>
</dbReference>
<dbReference type="GO" id="GO:0007033">
    <property type="term" value="P:vacuole organization"/>
    <property type="evidence" value="ECO:0007669"/>
    <property type="project" value="TreeGrafter"/>
</dbReference>
<dbReference type="PROSITE" id="PS50236">
    <property type="entry name" value="CHCR"/>
    <property type="match status" value="1"/>
</dbReference>
<accession>I0Z277</accession>
<dbReference type="GO" id="GO:0006904">
    <property type="term" value="P:vesicle docking involved in exocytosis"/>
    <property type="evidence" value="ECO:0007669"/>
    <property type="project" value="TreeGrafter"/>
</dbReference>